<keyword evidence="5 7" id="KW-0630">Potassium</keyword>
<dbReference type="Pfam" id="PF12631">
    <property type="entry name" value="MnmE_helical"/>
    <property type="match status" value="1"/>
</dbReference>
<feature type="domain" description="TrmE-type G" evidence="8">
    <location>
        <begin position="217"/>
        <end position="359"/>
    </location>
</feature>
<feature type="binding site" evidence="7">
    <location>
        <position position="251"/>
    </location>
    <ligand>
        <name>K(+)</name>
        <dbReference type="ChEBI" id="CHEBI:29103"/>
    </ligand>
</feature>
<dbReference type="InterPro" id="IPR027266">
    <property type="entry name" value="TrmE/GcvT-like"/>
</dbReference>
<keyword evidence="7" id="KW-0479">Metal-binding</keyword>
<accession>A0A2W5ACY5</accession>
<dbReference type="EC" id="3.6.-.-" evidence="7"/>
<dbReference type="Gene3D" id="1.20.120.430">
    <property type="entry name" value="tRNA modification GTPase MnmE domain 2"/>
    <property type="match status" value="1"/>
</dbReference>
<feature type="binding site" evidence="7">
    <location>
        <begin position="271"/>
        <end position="274"/>
    </location>
    <ligand>
        <name>GTP</name>
        <dbReference type="ChEBI" id="CHEBI:37565"/>
    </ligand>
</feature>
<feature type="binding site" evidence="7">
    <location>
        <position position="248"/>
    </location>
    <ligand>
        <name>K(+)</name>
        <dbReference type="ChEBI" id="CHEBI:29103"/>
    </ligand>
</feature>
<evidence type="ECO:0000256" key="4">
    <source>
        <dbReference type="ARBA" id="ARBA00022801"/>
    </source>
</evidence>
<keyword evidence="2 7" id="KW-0819">tRNA processing</keyword>
<gene>
    <name evidence="7" type="primary">mnmE</name>
    <name evidence="7" type="synonym">trmE</name>
    <name evidence="9" type="ORF">DI623_01130</name>
</gene>
<feature type="binding site" evidence="7">
    <location>
        <position position="80"/>
    </location>
    <ligand>
        <name>(6S)-5-formyl-5,6,7,8-tetrahydrofolate</name>
        <dbReference type="ChEBI" id="CHEBI:57457"/>
    </ligand>
</feature>
<comment type="caution">
    <text evidence="9">The sequence shown here is derived from an EMBL/GenBank/DDBJ whole genome shotgun (WGS) entry which is preliminary data.</text>
</comment>
<dbReference type="EMBL" id="QFNN01000002">
    <property type="protein sequence ID" value="PZO92083.1"/>
    <property type="molecule type" value="Genomic_DNA"/>
</dbReference>
<dbReference type="PANTHER" id="PTHR42714">
    <property type="entry name" value="TRNA MODIFICATION GTPASE GTPBP3"/>
    <property type="match status" value="1"/>
</dbReference>
<reference evidence="9 10" key="1">
    <citation type="submission" date="2017-08" db="EMBL/GenBank/DDBJ databases">
        <title>Infants hospitalized years apart are colonized by the same room-sourced microbial strains.</title>
        <authorList>
            <person name="Brooks B."/>
            <person name="Olm M.R."/>
            <person name="Firek B.A."/>
            <person name="Baker R."/>
            <person name="Thomas B.C."/>
            <person name="Morowitz M.J."/>
            <person name="Banfield J.F."/>
        </authorList>
    </citation>
    <scope>NUCLEOTIDE SEQUENCE [LARGE SCALE GENOMIC DNA]</scope>
    <source>
        <strain evidence="9">S2_018_000_R2_101</strain>
    </source>
</reference>
<dbReference type="Gene3D" id="3.30.1360.120">
    <property type="entry name" value="Probable tRNA modification gtpase trme, domain 1"/>
    <property type="match status" value="1"/>
</dbReference>
<dbReference type="Proteomes" id="UP000249066">
    <property type="component" value="Unassembled WGS sequence"/>
</dbReference>
<name>A0A2W5ACY5_9SPHN</name>
<protein>
    <recommendedName>
        <fullName evidence="7">tRNA modification GTPase MnmE</fullName>
        <ecNumber evidence="7">3.6.-.-</ecNumber>
    </recommendedName>
</protein>
<dbReference type="InterPro" id="IPR025867">
    <property type="entry name" value="MnmE_helical"/>
</dbReference>
<feature type="binding site" evidence="7">
    <location>
        <position position="246"/>
    </location>
    <ligand>
        <name>K(+)</name>
        <dbReference type="ChEBI" id="CHEBI:29103"/>
    </ligand>
</feature>
<feature type="binding site" evidence="7">
    <location>
        <position position="227"/>
    </location>
    <ligand>
        <name>K(+)</name>
        <dbReference type="ChEBI" id="CHEBI:29103"/>
    </ligand>
</feature>
<dbReference type="GO" id="GO:0005525">
    <property type="term" value="F:GTP binding"/>
    <property type="evidence" value="ECO:0007669"/>
    <property type="project" value="UniProtKB-UniRule"/>
</dbReference>
<feature type="binding site" evidence="7">
    <location>
        <position position="22"/>
    </location>
    <ligand>
        <name>(6S)-5-formyl-5,6,7,8-tetrahydrofolate</name>
        <dbReference type="ChEBI" id="CHEBI:57457"/>
    </ligand>
</feature>
<dbReference type="CDD" id="cd14858">
    <property type="entry name" value="TrmE_N"/>
    <property type="match status" value="1"/>
</dbReference>
<keyword evidence="6 7" id="KW-0342">GTP-binding</keyword>
<dbReference type="GO" id="GO:0046872">
    <property type="term" value="F:metal ion binding"/>
    <property type="evidence" value="ECO:0007669"/>
    <property type="project" value="UniProtKB-KW"/>
</dbReference>
<evidence type="ECO:0000256" key="1">
    <source>
        <dbReference type="ARBA" id="ARBA00011043"/>
    </source>
</evidence>
<evidence type="ECO:0000313" key="10">
    <source>
        <dbReference type="Proteomes" id="UP000249066"/>
    </source>
</evidence>
<dbReference type="InterPro" id="IPR006073">
    <property type="entry name" value="GTP-bd"/>
</dbReference>
<evidence type="ECO:0000256" key="3">
    <source>
        <dbReference type="ARBA" id="ARBA00022741"/>
    </source>
</evidence>
<feature type="binding site" evidence="7">
    <location>
        <position position="120"/>
    </location>
    <ligand>
        <name>(6S)-5-formyl-5,6,7,8-tetrahydrofolate</name>
        <dbReference type="ChEBI" id="CHEBI:57457"/>
    </ligand>
</feature>
<dbReference type="InterPro" id="IPR005225">
    <property type="entry name" value="Small_GTP-bd"/>
</dbReference>
<dbReference type="HAMAP" id="MF_00379">
    <property type="entry name" value="GTPase_MnmE"/>
    <property type="match status" value="1"/>
</dbReference>
<keyword evidence="3 7" id="KW-0547">Nucleotide-binding</keyword>
<keyword evidence="7" id="KW-0963">Cytoplasm</keyword>
<evidence type="ECO:0000259" key="8">
    <source>
        <dbReference type="PROSITE" id="PS51709"/>
    </source>
</evidence>
<dbReference type="InterPro" id="IPR018948">
    <property type="entry name" value="GTP-bd_TrmE_N"/>
</dbReference>
<evidence type="ECO:0000313" key="9">
    <source>
        <dbReference type="EMBL" id="PZO92083.1"/>
    </source>
</evidence>
<dbReference type="PROSITE" id="PS51709">
    <property type="entry name" value="G_TRME"/>
    <property type="match status" value="1"/>
</dbReference>
<dbReference type="AlphaFoldDB" id="A0A2W5ACY5"/>
<feature type="binding site" evidence="7">
    <location>
        <position position="231"/>
    </location>
    <ligand>
        <name>Mg(2+)</name>
        <dbReference type="ChEBI" id="CHEBI:18420"/>
    </ligand>
</feature>
<dbReference type="Pfam" id="PF10396">
    <property type="entry name" value="TrmE_N"/>
    <property type="match status" value="1"/>
</dbReference>
<dbReference type="SUPFAM" id="SSF52540">
    <property type="entry name" value="P-loop containing nucleoside triphosphate hydrolases"/>
    <property type="match status" value="1"/>
</dbReference>
<dbReference type="GO" id="GO:0003924">
    <property type="term" value="F:GTPase activity"/>
    <property type="evidence" value="ECO:0007669"/>
    <property type="project" value="UniProtKB-UniRule"/>
</dbReference>
<evidence type="ECO:0000256" key="5">
    <source>
        <dbReference type="ARBA" id="ARBA00022958"/>
    </source>
</evidence>
<evidence type="ECO:0000256" key="6">
    <source>
        <dbReference type="ARBA" id="ARBA00023134"/>
    </source>
</evidence>
<feature type="binding site" evidence="7">
    <location>
        <position position="432"/>
    </location>
    <ligand>
        <name>(6S)-5-formyl-5,6,7,8-tetrahydrofolate</name>
        <dbReference type="ChEBI" id="CHEBI:57457"/>
    </ligand>
</feature>
<dbReference type="InterPro" id="IPR004520">
    <property type="entry name" value="GTPase_MnmE"/>
</dbReference>
<comment type="subcellular location">
    <subcellularLocation>
        <location evidence="7">Cytoplasm</location>
    </subcellularLocation>
</comment>
<feature type="binding site" evidence="7">
    <location>
        <begin position="227"/>
        <end position="232"/>
    </location>
    <ligand>
        <name>GTP</name>
        <dbReference type="ChEBI" id="CHEBI:37565"/>
    </ligand>
</feature>
<dbReference type="SUPFAM" id="SSF116878">
    <property type="entry name" value="TrmE connector domain"/>
    <property type="match status" value="1"/>
</dbReference>
<proteinExistence type="inferred from homology"/>
<feature type="binding site" evidence="7">
    <location>
        <begin position="246"/>
        <end position="252"/>
    </location>
    <ligand>
        <name>GTP</name>
        <dbReference type="ChEBI" id="CHEBI:37565"/>
    </ligand>
</feature>
<dbReference type="GO" id="GO:0030488">
    <property type="term" value="P:tRNA methylation"/>
    <property type="evidence" value="ECO:0007669"/>
    <property type="project" value="TreeGrafter"/>
</dbReference>
<comment type="cofactor">
    <cofactor evidence="7">
        <name>K(+)</name>
        <dbReference type="ChEBI" id="CHEBI:29103"/>
    </cofactor>
    <text evidence="7">Binds 1 potassium ion per subunit.</text>
</comment>
<dbReference type="PANTHER" id="PTHR42714:SF2">
    <property type="entry name" value="TRNA MODIFICATION GTPASE GTPBP3, MITOCHONDRIAL"/>
    <property type="match status" value="1"/>
</dbReference>
<dbReference type="InterPro" id="IPR031168">
    <property type="entry name" value="G_TrmE"/>
</dbReference>
<dbReference type="SUPFAM" id="SSF103025">
    <property type="entry name" value="Folate-binding domain"/>
    <property type="match status" value="1"/>
</dbReference>
<dbReference type="NCBIfam" id="TIGR00231">
    <property type="entry name" value="small_GTP"/>
    <property type="match status" value="1"/>
</dbReference>
<dbReference type="InterPro" id="IPR027417">
    <property type="entry name" value="P-loop_NTPase"/>
</dbReference>
<dbReference type="GO" id="GO:0002098">
    <property type="term" value="P:tRNA wobble uridine modification"/>
    <property type="evidence" value="ECO:0007669"/>
    <property type="project" value="TreeGrafter"/>
</dbReference>
<dbReference type="Pfam" id="PF01926">
    <property type="entry name" value="MMR_HSR1"/>
    <property type="match status" value="1"/>
</dbReference>
<sequence length="432" mass="45954">MSGSTIFALSSGAGPSAIGVIRVSGPGARDAATTLAGDCPPPRRATLRAIRDPASGEEIDRALLIFFPGPRSVTGEDLLEIHVHGGRAVVAAVERALAELPGFVAARAGEFTWRAFDNGKMDLLEVEGLGDLLQAETEAQRRHAMAVAQGGLSARINDWQQRILVIGALIESRLDFADEDDVATIDVDVEARAMMAALESELSLMLSRPPAEPLRQGVHVVIGGPPNAGKSTLLNRLVERDAAIVSDIAGTTRDLIEVPAVIEGIAYRFTDTAGLRDESDDPIERIGIDRATAALAGADILLWLGDDPPPRTGDHVLHIHARSDFLGRRARPAHVDLAISAVTGEGMAELIARLGMMARSLMPRGDETLLNRRQRDAVSAVAAHLRAADSVGDDLIRAEHMRLARARFDALTGRAGTEDMLDALFGAFCIGK</sequence>
<evidence type="ECO:0000256" key="7">
    <source>
        <dbReference type="HAMAP-Rule" id="MF_00379"/>
    </source>
</evidence>
<dbReference type="GO" id="GO:0005737">
    <property type="term" value="C:cytoplasm"/>
    <property type="evidence" value="ECO:0007669"/>
    <property type="project" value="UniProtKB-SubCell"/>
</dbReference>
<evidence type="ECO:0000256" key="2">
    <source>
        <dbReference type="ARBA" id="ARBA00022694"/>
    </source>
</evidence>
<keyword evidence="7" id="KW-0460">Magnesium</keyword>
<dbReference type="FunFam" id="3.30.1360.120:FF:000007">
    <property type="entry name" value="tRNA modification GTPase GTPBP3, mitochondrial"/>
    <property type="match status" value="1"/>
</dbReference>
<dbReference type="CDD" id="cd04164">
    <property type="entry name" value="trmE"/>
    <property type="match status" value="1"/>
</dbReference>
<dbReference type="NCBIfam" id="NF003661">
    <property type="entry name" value="PRK05291.1-3"/>
    <property type="match status" value="1"/>
</dbReference>
<comment type="subunit">
    <text evidence="7">Homodimer. Heterotetramer of two MnmE and two MnmG subunits.</text>
</comment>
<organism evidence="9 10">
    <name type="scientific">Sphingomonas sanxanigenens</name>
    <dbReference type="NCBI Taxonomy" id="397260"/>
    <lineage>
        <taxon>Bacteria</taxon>
        <taxon>Pseudomonadati</taxon>
        <taxon>Pseudomonadota</taxon>
        <taxon>Alphaproteobacteria</taxon>
        <taxon>Sphingomonadales</taxon>
        <taxon>Sphingomonadaceae</taxon>
        <taxon>Sphingomonas</taxon>
    </lineage>
</organism>
<dbReference type="Gene3D" id="3.40.50.300">
    <property type="entry name" value="P-loop containing nucleotide triphosphate hydrolases"/>
    <property type="match status" value="1"/>
</dbReference>
<feature type="binding site" evidence="7">
    <location>
        <position position="252"/>
    </location>
    <ligand>
        <name>Mg(2+)</name>
        <dbReference type="ChEBI" id="CHEBI:18420"/>
    </ligand>
</feature>
<keyword evidence="4 7" id="KW-0378">Hydrolase</keyword>
<comment type="similarity">
    <text evidence="1 7">Belongs to the TRAFAC class TrmE-Era-EngA-EngB-Septin-like GTPase superfamily. TrmE GTPase family.</text>
</comment>
<dbReference type="InterPro" id="IPR027368">
    <property type="entry name" value="MnmE_dom2"/>
</dbReference>
<comment type="caution">
    <text evidence="7">Lacks conserved residue(s) required for the propagation of feature annotation.</text>
</comment>
<comment type="function">
    <text evidence="7">Exhibits a very high intrinsic GTPase hydrolysis rate. Involved in the addition of a carboxymethylaminomethyl (cmnm) group at the wobble position (U34) of certain tRNAs, forming tRNA-cmnm(5)s(2)U34.</text>
</comment>